<accession>A0A167QZI9</accession>
<keyword evidence="2" id="KW-1185">Reference proteome</keyword>
<reference evidence="1 2" key="1">
    <citation type="journal article" date="2016" name="Mol. Biol. Evol.">
        <title>Comparative Genomics of Early-Diverging Mushroom-Forming Fungi Provides Insights into the Origins of Lignocellulose Decay Capabilities.</title>
        <authorList>
            <person name="Nagy L.G."/>
            <person name="Riley R."/>
            <person name="Tritt A."/>
            <person name="Adam C."/>
            <person name="Daum C."/>
            <person name="Floudas D."/>
            <person name="Sun H."/>
            <person name="Yadav J.S."/>
            <person name="Pangilinan J."/>
            <person name="Larsson K.H."/>
            <person name="Matsuura K."/>
            <person name="Barry K."/>
            <person name="Labutti K."/>
            <person name="Kuo R."/>
            <person name="Ohm R.A."/>
            <person name="Bhattacharya S.S."/>
            <person name="Shirouzu T."/>
            <person name="Yoshinaga Y."/>
            <person name="Martin F.M."/>
            <person name="Grigoriev I.V."/>
            <person name="Hibbett D.S."/>
        </authorList>
    </citation>
    <scope>NUCLEOTIDE SEQUENCE [LARGE SCALE GENOMIC DNA]</scope>
    <source>
        <strain evidence="1 2">TUFC12733</strain>
    </source>
</reference>
<dbReference type="EMBL" id="KV417269">
    <property type="protein sequence ID" value="KZP00407.1"/>
    <property type="molecule type" value="Genomic_DNA"/>
</dbReference>
<organism evidence="1 2">
    <name type="scientific">Calocera viscosa (strain TUFC12733)</name>
    <dbReference type="NCBI Taxonomy" id="1330018"/>
    <lineage>
        <taxon>Eukaryota</taxon>
        <taxon>Fungi</taxon>
        <taxon>Dikarya</taxon>
        <taxon>Basidiomycota</taxon>
        <taxon>Agaricomycotina</taxon>
        <taxon>Dacrymycetes</taxon>
        <taxon>Dacrymycetales</taxon>
        <taxon>Dacrymycetaceae</taxon>
        <taxon>Calocera</taxon>
    </lineage>
</organism>
<dbReference type="InterPro" id="IPR059181">
    <property type="entry name" value="RWDD2A-B_C"/>
</dbReference>
<evidence type="ECO:0000313" key="2">
    <source>
        <dbReference type="Proteomes" id="UP000076738"/>
    </source>
</evidence>
<sequence>MKPLSSAPLTRALMTFHHIRSPRKKRFITEYTTLYSLRGVCKVGHPGVLVLVGDKEGCEAVVRAVKKLTWASCHLRKISSDVDPLTINQKGVGDVWLLNGKAVGCEMVEKMADIGGMVKQAGWEDWWREGMSQGA</sequence>
<dbReference type="STRING" id="1330018.A0A167QZI9"/>
<dbReference type="OrthoDB" id="432412at2759"/>
<gene>
    <name evidence="1" type="ORF">CALVIDRAFT_560386</name>
</gene>
<dbReference type="Proteomes" id="UP000076738">
    <property type="component" value="Unassembled WGS sequence"/>
</dbReference>
<dbReference type="CDD" id="cd24163">
    <property type="entry name" value="RWDD2_C"/>
    <property type="match status" value="1"/>
</dbReference>
<evidence type="ECO:0000313" key="1">
    <source>
        <dbReference type="EMBL" id="KZP00407.1"/>
    </source>
</evidence>
<proteinExistence type="predicted"/>
<protein>
    <submittedName>
        <fullName evidence="1">Uncharacterized protein</fullName>
    </submittedName>
</protein>
<name>A0A167QZI9_CALVF</name>
<dbReference type="AlphaFoldDB" id="A0A167QZI9"/>